<proteinExistence type="predicted"/>
<protein>
    <submittedName>
        <fullName evidence="2">Unannotated protein</fullName>
    </submittedName>
</protein>
<sequence>MADSSVLFVHGSFFAGWTWLPIIERLARMGIESYAPDLPFTSLADDVQCVKEEIAELSSRGGVTVVSHSYTGITASLAGHNASHLVYVAARMPALGESQAEISPQWGNPDFRSCLLFGQNGELSLGDNADEFLFHRSPASLARLAMSGRRSMRSEIPAEPLDNPAWLSVPSSYVVCTDDRAVMLDQQRMRAGWAKHSIELDCDHSPFFSDPDALAQFIAETHLTEVGK</sequence>
<reference evidence="2" key="1">
    <citation type="submission" date="2020-05" db="EMBL/GenBank/DDBJ databases">
        <authorList>
            <person name="Chiriac C."/>
            <person name="Salcher M."/>
            <person name="Ghai R."/>
            <person name="Kavagutti S V."/>
        </authorList>
    </citation>
    <scope>NUCLEOTIDE SEQUENCE</scope>
</reference>
<evidence type="ECO:0000259" key="1">
    <source>
        <dbReference type="Pfam" id="PF12697"/>
    </source>
</evidence>
<dbReference type="InterPro" id="IPR052897">
    <property type="entry name" value="Sec-Metab_Biosynth_Hydrolase"/>
</dbReference>
<gene>
    <name evidence="2" type="ORF">UFOPK2169_01714</name>
</gene>
<accession>A0A6J6LYV6</accession>
<dbReference type="InterPro" id="IPR000073">
    <property type="entry name" value="AB_hydrolase_1"/>
</dbReference>
<dbReference type="PANTHER" id="PTHR37017:SF11">
    <property type="entry name" value="ESTERASE_LIPASE_THIOESTERASE DOMAIN-CONTAINING PROTEIN"/>
    <property type="match status" value="1"/>
</dbReference>
<dbReference type="Pfam" id="PF12697">
    <property type="entry name" value="Abhydrolase_6"/>
    <property type="match status" value="1"/>
</dbReference>
<dbReference type="SUPFAM" id="SSF53474">
    <property type="entry name" value="alpha/beta-Hydrolases"/>
    <property type="match status" value="1"/>
</dbReference>
<dbReference type="PANTHER" id="PTHR37017">
    <property type="entry name" value="AB HYDROLASE-1 DOMAIN-CONTAINING PROTEIN-RELATED"/>
    <property type="match status" value="1"/>
</dbReference>
<dbReference type="InterPro" id="IPR029058">
    <property type="entry name" value="AB_hydrolase_fold"/>
</dbReference>
<evidence type="ECO:0000313" key="2">
    <source>
        <dbReference type="EMBL" id="CAB4666119.1"/>
    </source>
</evidence>
<dbReference type="Gene3D" id="3.40.50.1820">
    <property type="entry name" value="alpha/beta hydrolase"/>
    <property type="match status" value="1"/>
</dbReference>
<feature type="domain" description="AB hydrolase-1" evidence="1">
    <location>
        <begin position="6"/>
        <end position="216"/>
    </location>
</feature>
<dbReference type="AlphaFoldDB" id="A0A6J6LYV6"/>
<dbReference type="EMBL" id="CAEZWE010000107">
    <property type="protein sequence ID" value="CAB4666119.1"/>
    <property type="molecule type" value="Genomic_DNA"/>
</dbReference>
<organism evidence="2">
    <name type="scientific">freshwater metagenome</name>
    <dbReference type="NCBI Taxonomy" id="449393"/>
    <lineage>
        <taxon>unclassified sequences</taxon>
        <taxon>metagenomes</taxon>
        <taxon>ecological metagenomes</taxon>
    </lineage>
</organism>
<name>A0A6J6LYV6_9ZZZZ</name>